<dbReference type="OrthoDB" id="375752at2157"/>
<organism evidence="2 3">
    <name type="scientific">Candidatus Nitrososphaera evergladensis SR1</name>
    <dbReference type="NCBI Taxonomy" id="1459636"/>
    <lineage>
        <taxon>Archaea</taxon>
        <taxon>Nitrososphaerota</taxon>
        <taxon>Nitrososphaeria</taxon>
        <taxon>Nitrososphaerales</taxon>
        <taxon>Nitrososphaeraceae</taxon>
        <taxon>Nitrososphaera</taxon>
    </lineage>
</organism>
<evidence type="ECO:0000259" key="1">
    <source>
        <dbReference type="Pfam" id="PF18550"/>
    </source>
</evidence>
<proteinExistence type="predicted"/>
<keyword evidence="3" id="KW-1185">Reference proteome</keyword>
<dbReference type="GeneID" id="41597075"/>
<dbReference type="HOGENOM" id="CLU_160434_0_0_2"/>
<dbReference type="InterPro" id="IPR041226">
    <property type="entry name" value="NitrOD2"/>
</dbReference>
<sequence length="105" mass="11679">MVDVETLADAVFDSLKVIFGSTVFPALMEMIEEDYLGAEMDARTALVERPDLFERAFVGLLGESGKKILVDICEELCTRFLLDDKKATDLNTRDLAECMAIIPKS</sequence>
<dbReference type="Pfam" id="PF18550">
    <property type="entry name" value="NitrOD2"/>
    <property type="match status" value="1"/>
</dbReference>
<dbReference type="AlphaFoldDB" id="A0A075MVM3"/>
<protein>
    <recommendedName>
        <fullName evidence="1">Nitrososphaera output domain-containing protein</fullName>
    </recommendedName>
</protein>
<accession>A0A075MVM3</accession>
<evidence type="ECO:0000313" key="2">
    <source>
        <dbReference type="EMBL" id="AIF83339.1"/>
    </source>
</evidence>
<dbReference type="EMBL" id="CP007174">
    <property type="protein sequence ID" value="AIF83339.1"/>
    <property type="molecule type" value="Genomic_DNA"/>
</dbReference>
<dbReference type="RefSeq" id="WP_148700126.1">
    <property type="nucleotide sequence ID" value="NZ_CP007174.1"/>
</dbReference>
<gene>
    <name evidence="2" type="ORF">NTE_01270</name>
</gene>
<reference evidence="2 3" key="1">
    <citation type="journal article" date="2014" name="PLoS ONE">
        <title>Genome Sequence of Candidatus Nitrososphaera evergladensis from Group I.1b Enriched from Everglades Soil Reveals Novel Genomic Features of the Ammonia-Oxidizing Archaea.</title>
        <authorList>
            <person name="Zhalnina K.V."/>
            <person name="Dias R."/>
            <person name="Leonard M.T."/>
            <person name="Dorr de Quadros P."/>
            <person name="Camargo F.A."/>
            <person name="Drew J.C."/>
            <person name="Farmerie W.G."/>
            <person name="Daroub S.H."/>
            <person name="Triplett E.W."/>
        </authorList>
    </citation>
    <scope>NUCLEOTIDE SEQUENCE [LARGE SCALE GENOMIC DNA]</scope>
    <source>
        <strain evidence="2 3">SR1</strain>
    </source>
</reference>
<dbReference type="Proteomes" id="UP000028194">
    <property type="component" value="Chromosome"/>
</dbReference>
<dbReference type="KEGG" id="nev:NTE_01270"/>
<name>A0A075MVM3_9ARCH</name>
<evidence type="ECO:0000313" key="3">
    <source>
        <dbReference type="Proteomes" id="UP000028194"/>
    </source>
</evidence>
<feature type="domain" description="Nitrososphaera output" evidence="1">
    <location>
        <begin position="1"/>
        <end position="105"/>
    </location>
</feature>